<organism evidence="3">
    <name type="scientific">Sesamum radiatum</name>
    <name type="common">Black benniseed</name>
    <dbReference type="NCBI Taxonomy" id="300843"/>
    <lineage>
        <taxon>Eukaryota</taxon>
        <taxon>Viridiplantae</taxon>
        <taxon>Streptophyta</taxon>
        <taxon>Embryophyta</taxon>
        <taxon>Tracheophyta</taxon>
        <taxon>Spermatophyta</taxon>
        <taxon>Magnoliopsida</taxon>
        <taxon>eudicotyledons</taxon>
        <taxon>Gunneridae</taxon>
        <taxon>Pentapetalae</taxon>
        <taxon>asterids</taxon>
        <taxon>lamiids</taxon>
        <taxon>Lamiales</taxon>
        <taxon>Pedaliaceae</taxon>
        <taxon>Sesamum</taxon>
    </lineage>
</organism>
<evidence type="ECO:0000259" key="2">
    <source>
        <dbReference type="PROSITE" id="PS50878"/>
    </source>
</evidence>
<dbReference type="Pfam" id="PF00078">
    <property type="entry name" value="RVT_1"/>
    <property type="match status" value="1"/>
</dbReference>
<name>A0AAW2TV20_SESRA</name>
<dbReference type="InterPro" id="IPR043502">
    <property type="entry name" value="DNA/RNA_pol_sf"/>
</dbReference>
<evidence type="ECO:0000256" key="1">
    <source>
        <dbReference type="SAM" id="MobiDB-lite"/>
    </source>
</evidence>
<sequence length="515" mass="58739">MKKRIGDMEKEINQLSSNDMSQTTKEKLQCLRIELNKLISAEEVKWKQRGKAAWLAEGDMNTTFFHAKASLRRRTNQIDKLRDEGGRWCKDNESVQGTIQRYFHIIFSSANPSNNELDQVINAVPARVSEEMNQELLKEYTACEVKQALSQMFPFKSPGPDGMPPIFYQRFWHIVGNSTLKCVLNILNNCVIAPSLNFTHIVLIPKCQKPEIVAQFRPISLCNVVFRLVSKTIANQLKPFLDSIISPSQSAFIPGRLITDNVLVAFEINHFLKCQRGKKDRNTAIKLDMSKAYDRIEWCFLERILVKLGFHIDIVKLIMCCVTSVTYSFMMNGSQFGFLQPSRGIRQGDPLSPYLFILCAEALSCLLQACEMEGRIRGVAVARNAPRVSHLLFADDTIIFCQATEDALRSVREVLDVYAKAFGQHINLQKSSIVFSHNTPSEDRRRLANVLGVRIDATYEKYLGLPYVVGRKKADLFLCLRDRLWNRVGGMERETSIPRRQRGSYQGHHPSNPDL</sequence>
<feature type="domain" description="Reverse transcriptase" evidence="2">
    <location>
        <begin position="185"/>
        <end position="455"/>
    </location>
</feature>
<dbReference type="AlphaFoldDB" id="A0AAW2TV20"/>
<gene>
    <name evidence="3" type="ORF">Sradi_1765900</name>
</gene>
<dbReference type="PROSITE" id="PS50878">
    <property type="entry name" value="RT_POL"/>
    <property type="match status" value="1"/>
</dbReference>
<reference evidence="3" key="1">
    <citation type="submission" date="2020-06" db="EMBL/GenBank/DDBJ databases">
        <authorList>
            <person name="Li T."/>
            <person name="Hu X."/>
            <person name="Zhang T."/>
            <person name="Song X."/>
            <person name="Zhang H."/>
            <person name="Dai N."/>
            <person name="Sheng W."/>
            <person name="Hou X."/>
            <person name="Wei L."/>
        </authorList>
    </citation>
    <scope>NUCLEOTIDE SEQUENCE</scope>
    <source>
        <strain evidence="3">G02</strain>
        <tissue evidence="3">Leaf</tissue>
    </source>
</reference>
<dbReference type="PANTHER" id="PTHR46890:SF48">
    <property type="entry name" value="RNA-DIRECTED DNA POLYMERASE"/>
    <property type="match status" value="1"/>
</dbReference>
<dbReference type="InterPro" id="IPR052343">
    <property type="entry name" value="Retrotransposon-Effector_Assoc"/>
</dbReference>
<dbReference type="PANTHER" id="PTHR46890">
    <property type="entry name" value="NON-LTR RETROLELEMENT REVERSE TRANSCRIPTASE-LIKE PROTEIN-RELATED"/>
    <property type="match status" value="1"/>
</dbReference>
<protein>
    <submittedName>
        <fullName evidence="3">Mitochondrial protein</fullName>
    </submittedName>
</protein>
<feature type="compositionally biased region" description="Basic and acidic residues" evidence="1">
    <location>
        <begin position="1"/>
        <end position="12"/>
    </location>
</feature>
<accession>A0AAW2TV20</accession>
<evidence type="ECO:0000313" key="3">
    <source>
        <dbReference type="EMBL" id="KAL0408315.1"/>
    </source>
</evidence>
<reference evidence="3" key="2">
    <citation type="journal article" date="2024" name="Plant">
        <title>Genomic evolution and insights into agronomic trait innovations of Sesamum species.</title>
        <authorList>
            <person name="Miao H."/>
            <person name="Wang L."/>
            <person name="Qu L."/>
            <person name="Liu H."/>
            <person name="Sun Y."/>
            <person name="Le M."/>
            <person name="Wang Q."/>
            <person name="Wei S."/>
            <person name="Zheng Y."/>
            <person name="Lin W."/>
            <person name="Duan Y."/>
            <person name="Cao H."/>
            <person name="Xiong S."/>
            <person name="Wang X."/>
            <person name="Wei L."/>
            <person name="Li C."/>
            <person name="Ma Q."/>
            <person name="Ju M."/>
            <person name="Zhao R."/>
            <person name="Li G."/>
            <person name="Mu C."/>
            <person name="Tian Q."/>
            <person name="Mei H."/>
            <person name="Zhang T."/>
            <person name="Gao T."/>
            <person name="Zhang H."/>
        </authorList>
    </citation>
    <scope>NUCLEOTIDE SEQUENCE</scope>
    <source>
        <strain evidence="3">G02</strain>
    </source>
</reference>
<feature type="region of interest" description="Disordered" evidence="1">
    <location>
        <begin position="496"/>
        <end position="515"/>
    </location>
</feature>
<dbReference type="InterPro" id="IPR000477">
    <property type="entry name" value="RT_dom"/>
</dbReference>
<dbReference type="SUPFAM" id="SSF56672">
    <property type="entry name" value="DNA/RNA polymerases"/>
    <property type="match status" value="1"/>
</dbReference>
<comment type="caution">
    <text evidence="3">The sequence shown here is derived from an EMBL/GenBank/DDBJ whole genome shotgun (WGS) entry which is preliminary data.</text>
</comment>
<proteinExistence type="predicted"/>
<dbReference type="CDD" id="cd01650">
    <property type="entry name" value="RT_nLTR_like"/>
    <property type="match status" value="1"/>
</dbReference>
<feature type="region of interest" description="Disordered" evidence="1">
    <location>
        <begin position="1"/>
        <end position="20"/>
    </location>
</feature>
<dbReference type="EMBL" id="JACGWJ010000007">
    <property type="protein sequence ID" value="KAL0408315.1"/>
    <property type="molecule type" value="Genomic_DNA"/>
</dbReference>